<dbReference type="Gene3D" id="1.20.144.10">
    <property type="entry name" value="Phosphatidic acid phosphatase type 2/haloperoxidase"/>
    <property type="match status" value="1"/>
</dbReference>
<name>A0A1R4GFI3_9MICC</name>
<accession>A0A1R4GFI3</accession>
<keyword evidence="4" id="KW-1185">Reference proteome</keyword>
<evidence type="ECO:0000313" key="4">
    <source>
        <dbReference type="Proteomes" id="UP000195913"/>
    </source>
</evidence>
<organism evidence="3 4">
    <name type="scientific">Arthrobacter rhombi</name>
    <dbReference type="NCBI Taxonomy" id="71253"/>
    <lineage>
        <taxon>Bacteria</taxon>
        <taxon>Bacillati</taxon>
        <taxon>Actinomycetota</taxon>
        <taxon>Actinomycetes</taxon>
        <taxon>Micrococcales</taxon>
        <taxon>Micrococcaceae</taxon>
        <taxon>Arthrobacter</taxon>
    </lineage>
</organism>
<keyword evidence="2" id="KW-0472">Membrane</keyword>
<gene>
    <name evidence="3" type="ORF">FM101_10145</name>
</gene>
<dbReference type="InterPro" id="IPR036938">
    <property type="entry name" value="PAP2/HPO_sf"/>
</dbReference>
<feature type="transmembrane region" description="Helical" evidence="2">
    <location>
        <begin position="61"/>
        <end position="82"/>
    </location>
</feature>
<keyword evidence="2" id="KW-0812">Transmembrane</keyword>
<dbReference type="Proteomes" id="UP000195913">
    <property type="component" value="Unassembled WGS sequence"/>
</dbReference>
<feature type="transmembrane region" description="Helical" evidence="2">
    <location>
        <begin position="127"/>
        <end position="146"/>
    </location>
</feature>
<evidence type="ECO:0000256" key="2">
    <source>
        <dbReference type="SAM" id="Phobius"/>
    </source>
</evidence>
<dbReference type="AlphaFoldDB" id="A0A1R4GFI3"/>
<dbReference type="SUPFAM" id="SSF48317">
    <property type="entry name" value="Acid phosphatase/Vanadium-dependent haloperoxidase"/>
    <property type="match status" value="1"/>
</dbReference>
<evidence type="ECO:0000313" key="3">
    <source>
        <dbReference type="EMBL" id="SJM66977.1"/>
    </source>
</evidence>
<reference evidence="3 4" key="1">
    <citation type="submission" date="2017-02" db="EMBL/GenBank/DDBJ databases">
        <authorList>
            <person name="Peterson S.W."/>
        </authorList>
    </citation>
    <scope>NUCLEOTIDE SEQUENCE [LARGE SCALE GENOMIC DNA]</scope>
    <source>
        <strain evidence="3 4">B Ar 00.02</strain>
    </source>
</reference>
<proteinExistence type="predicted"/>
<evidence type="ECO:0008006" key="5">
    <source>
        <dbReference type="Google" id="ProtNLM"/>
    </source>
</evidence>
<dbReference type="EMBL" id="FUHW01000037">
    <property type="protein sequence ID" value="SJM66977.1"/>
    <property type="molecule type" value="Genomic_DNA"/>
</dbReference>
<sequence>MAGKVGSKPMDITSGDGVDAPTGELPGQGSSAAWAVTYLFSPVVLVSAYLLLMPWRSPETTWLQAVVALVFTTGLPWLGVVWMRHSGRVTDLHVRERSQRWPVFVLAGASLLVGCGVLLLLRAPAAVFTTLALILAGLLICLVVNLRWKISVHTAVAAFIWLTVFSGPDWGPAAALFMTLLVGWSRLELRRHTPGQVLAGALVGCAVFVAGLALS</sequence>
<feature type="transmembrane region" description="Helical" evidence="2">
    <location>
        <begin position="103"/>
        <end position="121"/>
    </location>
</feature>
<feature type="transmembrane region" description="Helical" evidence="2">
    <location>
        <begin position="32"/>
        <end position="55"/>
    </location>
</feature>
<feature type="transmembrane region" description="Helical" evidence="2">
    <location>
        <begin position="158"/>
        <end position="184"/>
    </location>
</feature>
<protein>
    <recommendedName>
        <fullName evidence="5">Phosphoesterase, PA-phosphatase related</fullName>
    </recommendedName>
</protein>
<feature type="transmembrane region" description="Helical" evidence="2">
    <location>
        <begin position="196"/>
        <end position="214"/>
    </location>
</feature>
<keyword evidence="2" id="KW-1133">Transmembrane helix</keyword>
<evidence type="ECO:0000256" key="1">
    <source>
        <dbReference type="SAM" id="MobiDB-lite"/>
    </source>
</evidence>
<feature type="region of interest" description="Disordered" evidence="1">
    <location>
        <begin position="1"/>
        <end position="23"/>
    </location>
</feature>